<dbReference type="Proteomes" id="UP001562425">
    <property type="component" value="Unassembled WGS sequence"/>
</dbReference>
<feature type="non-terminal residue" evidence="1">
    <location>
        <position position="1"/>
    </location>
</feature>
<gene>
    <name evidence="1" type="ORF">pipiens_020030</name>
</gene>
<keyword evidence="2" id="KW-1185">Reference proteome</keyword>
<dbReference type="EMBL" id="JBEHCU010004676">
    <property type="protein sequence ID" value="KAL1401503.1"/>
    <property type="molecule type" value="Genomic_DNA"/>
</dbReference>
<dbReference type="AlphaFoldDB" id="A0ABD1DPS5"/>
<sequence>IRKVSCSNNPERTPNLGRAVLKPQSLAGERVNLLEIAGHLTNPVRTGLMLQSLL</sequence>
<organism evidence="1 2">
    <name type="scientific">Culex pipiens pipiens</name>
    <name type="common">Northern house mosquito</name>
    <dbReference type="NCBI Taxonomy" id="38569"/>
    <lineage>
        <taxon>Eukaryota</taxon>
        <taxon>Metazoa</taxon>
        <taxon>Ecdysozoa</taxon>
        <taxon>Arthropoda</taxon>
        <taxon>Hexapoda</taxon>
        <taxon>Insecta</taxon>
        <taxon>Pterygota</taxon>
        <taxon>Neoptera</taxon>
        <taxon>Endopterygota</taxon>
        <taxon>Diptera</taxon>
        <taxon>Nematocera</taxon>
        <taxon>Culicoidea</taxon>
        <taxon>Culicidae</taxon>
        <taxon>Culicinae</taxon>
        <taxon>Culicini</taxon>
        <taxon>Culex</taxon>
        <taxon>Culex</taxon>
    </lineage>
</organism>
<evidence type="ECO:0000313" key="2">
    <source>
        <dbReference type="Proteomes" id="UP001562425"/>
    </source>
</evidence>
<evidence type="ECO:0000313" key="1">
    <source>
        <dbReference type="EMBL" id="KAL1401503.1"/>
    </source>
</evidence>
<accession>A0ABD1DPS5</accession>
<name>A0ABD1DPS5_CULPP</name>
<reference evidence="1 2" key="1">
    <citation type="submission" date="2024-05" db="EMBL/GenBank/DDBJ databases">
        <title>Culex pipiens pipiens assembly and annotation.</title>
        <authorList>
            <person name="Alout H."/>
            <person name="Durand T."/>
        </authorList>
    </citation>
    <scope>NUCLEOTIDE SEQUENCE [LARGE SCALE GENOMIC DNA]</scope>
    <source>
        <strain evidence="1">HA-2024</strain>
        <tissue evidence="1">Whole body</tissue>
    </source>
</reference>
<protein>
    <submittedName>
        <fullName evidence="1">Uncharacterized protein</fullName>
    </submittedName>
</protein>
<proteinExistence type="predicted"/>
<comment type="caution">
    <text evidence="1">The sequence shown here is derived from an EMBL/GenBank/DDBJ whole genome shotgun (WGS) entry which is preliminary data.</text>
</comment>